<protein>
    <recommendedName>
        <fullName evidence="2">SF4 helicase domain-containing protein</fullName>
    </recommendedName>
</protein>
<dbReference type="PROSITE" id="PS51199">
    <property type="entry name" value="SF4_HELICASE"/>
    <property type="match status" value="1"/>
</dbReference>
<dbReference type="SUPFAM" id="SSF52540">
    <property type="entry name" value="P-loop containing nucleoside triphosphate hydrolases"/>
    <property type="match status" value="1"/>
</dbReference>
<evidence type="ECO:0000259" key="2">
    <source>
        <dbReference type="PROSITE" id="PS51199"/>
    </source>
</evidence>
<dbReference type="InterPro" id="IPR007694">
    <property type="entry name" value="DNA_helicase_DnaB-like_C"/>
</dbReference>
<name>A0ABM7WZR9_9BACT</name>
<gene>
    <name evidence="3" type="ORF">AMOR_39500</name>
</gene>
<dbReference type="Pfam" id="PF03796">
    <property type="entry name" value="DnaB_C"/>
    <property type="match status" value="1"/>
</dbReference>
<evidence type="ECO:0000256" key="1">
    <source>
        <dbReference type="SAM" id="MobiDB-lite"/>
    </source>
</evidence>
<evidence type="ECO:0000313" key="4">
    <source>
        <dbReference type="Proteomes" id="UP001162891"/>
    </source>
</evidence>
<keyword evidence="4" id="KW-1185">Reference proteome</keyword>
<dbReference type="InterPro" id="IPR027417">
    <property type="entry name" value="P-loop_NTPase"/>
</dbReference>
<evidence type="ECO:0000313" key="3">
    <source>
        <dbReference type="EMBL" id="BDG04954.1"/>
    </source>
</evidence>
<dbReference type="Proteomes" id="UP001162891">
    <property type="component" value="Chromosome"/>
</dbReference>
<dbReference type="Gene3D" id="3.40.50.300">
    <property type="entry name" value="P-loop containing nucleotide triphosphate hydrolases"/>
    <property type="match status" value="1"/>
</dbReference>
<feature type="region of interest" description="Disordered" evidence="1">
    <location>
        <begin position="1"/>
        <end position="24"/>
    </location>
</feature>
<proteinExistence type="predicted"/>
<reference evidence="4" key="1">
    <citation type="journal article" date="2022" name="Int. J. Syst. Evol. Microbiol.">
        <title>Anaeromyxobacter oryzae sp. nov., Anaeromyxobacter diazotrophicus sp. nov. and Anaeromyxobacter paludicola sp. nov., isolated from paddy soils.</title>
        <authorList>
            <person name="Itoh H."/>
            <person name="Xu Z."/>
            <person name="Mise K."/>
            <person name="Masuda Y."/>
            <person name="Ushijima N."/>
            <person name="Hayakawa C."/>
            <person name="Shiratori Y."/>
            <person name="Senoo K."/>
        </authorList>
    </citation>
    <scope>NUCLEOTIDE SEQUENCE [LARGE SCALE GENOMIC DNA]</scope>
    <source>
        <strain evidence="4">Red232</strain>
    </source>
</reference>
<accession>A0ABM7WZR9</accession>
<sequence>MITTQPPSELQDDPDGERKRTPAEDHAAFCAYLAEVWRRDKERRKAEQTGAVLGLGWALHDEETSLEAPVPRIATGWPRLDAVLGGGLEVPSLNVIGAGPKAGKSTWAQLIAERHVAAGGFTYYLDLENGRRRHLRRILCRRAKLGPKQVVAALRDHRAGVFTSRAEYERWVAAKEWVRETLGPRYWLECGPSDLKARLTQARQVAGARKLLVVVDSLQKLLREPKERRIEIDNWLRLFEEIRYRFEATILVVSEIRRGREGYAPGEDTFKESGSIEYSADLALTLDRPRADEDMEAVSHLVVQLARDCDEDPRGDVASYRPVFPYYGLAEEDPVPRAARKGKPGRKPATREAMEALLREALADGPATVKAVRARAEAAGIDATGNTFKRARQALGVEDVIHEGERAWRLPSPQ</sequence>
<feature type="domain" description="SF4 helicase" evidence="2">
    <location>
        <begin position="66"/>
        <end position="333"/>
    </location>
</feature>
<dbReference type="EMBL" id="AP025591">
    <property type="protein sequence ID" value="BDG04954.1"/>
    <property type="molecule type" value="Genomic_DNA"/>
</dbReference>
<organism evidence="3 4">
    <name type="scientific">Anaeromyxobacter oryzae</name>
    <dbReference type="NCBI Taxonomy" id="2918170"/>
    <lineage>
        <taxon>Bacteria</taxon>
        <taxon>Pseudomonadati</taxon>
        <taxon>Myxococcota</taxon>
        <taxon>Myxococcia</taxon>
        <taxon>Myxococcales</taxon>
        <taxon>Cystobacterineae</taxon>
        <taxon>Anaeromyxobacteraceae</taxon>
        <taxon>Anaeromyxobacter</taxon>
    </lineage>
</organism>